<protein>
    <recommendedName>
        <fullName evidence="2">Curli production assembly/transport component CsgE</fullName>
    </recommendedName>
</protein>
<name>A0A0H3F9Q0_RAHSY</name>
<feature type="signal peptide" evidence="4">
    <location>
        <begin position="1"/>
        <end position="32"/>
    </location>
</feature>
<dbReference type="Proteomes" id="UP001598201">
    <property type="component" value="Unassembled WGS sequence"/>
</dbReference>
<keyword evidence="8" id="KW-1185">Reference proteome</keyword>
<dbReference type="RefSeq" id="WP_013574470.1">
    <property type="nucleotide sequence ID" value="NC_015061.1"/>
</dbReference>
<organism evidence="5 7">
    <name type="scientific">Rahnella sp. (strain Y9602)</name>
    <dbReference type="NCBI Taxonomy" id="2703885"/>
    <lineage>
        <taxon>Bacteria</taxon>
        <taxon>Pseudomonadati</taxon>
        <taxon>Pseudomonadota</taxon>
        <taxon>Gammaproteobacteria</taxon>
        <taxon>Enterobacterales</taxon>
        <taxon>Yersiniaceae</taxon>
        <taxon>Rahnella</taxon>
    </lineage>
</organism>
<dbReference type="InterPro" id="IPR018900">
    <property type="entry name" value="Curli_CsgE"/>
</dbReference>
<dbReference type="EMBL" id="JBHUCJ010000014">
    <property type="protein sequence ID" value="MFD3223512.1"/>
    <property type="molecule type" value="Genomic_DNA"/>
</dbReference>
<evidence type="ECO:0000313" key="7">
    <source>
        <dbReference type="Proteomes" id="UP000007257"/>
    </source>
</evidence>
<evidence type="ECO:0000313" key="5">
    <source>
        <dbReference type="EMBL" id="ADW72765.1"/>
    </source>
</evidence>
<evidence type="ECO:0000313" key="6">
    <source>
        <dbReference type="EMBL" id="MFD3223512.1"/>
    </source>
</evidence>
<dbReference type="Proteomes" id="UP000007257">
    <property type="component" value="Chromosome"/>
</dbReference>
<accession>A0A0H3F9Q0</accession>
<evidence type="ECO:0000256" key="3">
    <source>
        <dbReference type="ARBA" id="ARBA00022729"/>
    </source>
</evidence>
<evidence type="ECO:0000256" key="1">
    <source>
        <dbReference type="ARBA" id="ARBA00003989"/>
    </source>
</evidence>
<comment type="function">
    <text evidence="1">May be involved in the biogenesis of curli organelles.</text>
</comment>
<evidence type="ECO:0000313" key="8">
    <source>
        <dbReference type="Proteomes" id="UP001598201"/>
    </source>
</evidence>
<proteinExistence type="predicted"/>
<dbReference type="EMBL" id="CP002505">
    <property type="protein sequence ID" value="ADW72765.1"/>
    <property type="molecule type" value="Genomic_DNA"/>
</dbReference>
<evidence type="ECO:0000256" key="4">
    <source>
        <dbReference type="SAM" id="SignalP"/>
    </source>
</evidence>
<dbReference type="SMR" id="A0A0H3F9Q0"/>
<dbReference type="KEGG" id="rah:Rahaq_1142"/>
<gene>
    <name evidence="6" type="primary">csgE</name>
    <name evidence="5" type="ordered locus">Rahaq_1142</name>
    <name evidence="6" type="ORF">ACFPK4_08190</name>
</gene>
<dbReference type="NCBIfam" id="NF007701">
    <property type="entry name" value="PRK10386.1"/>
    <property type="match status" value="1"/>
</dbReference>
<dbReference type="Pfam" id="PF10627">
    <property type="entry name" value="CsgE"/>
    <property type="match status" value="1"/>
</dbReference>
<feature type="chain" id="PRO_5002608768" description="Curli production assembly/transport component CsgE" evidence="4">
    <location>
        <begin position="33"/>
        <end position="139"/>
    </location>
</feature>
<dbReference type="HOGENOM" id="CLU_131424_0_0_6"/>
<reference evidence="6 8" key="3">
    <citation type="submission" date="2024-09" db="EMBL/GenBank/DDBJ databases">
        <title>Genomes of Rahnella.</title>
        <authorList>
            <person name="Mnguni F.C."/>
            <person name="Shin G.Y."/>
            <person name="Coutinho T."/>
        </authorList>
    </citation>
    <scope>NUCLEOTIDE SEQUENCE [LARGE SCALE GENOMIC DNA]</scope>
    <source>
        <strain evidence="6 8">20WA0057</strain>
    </source>
</reference>
<reference evidence="5 7" key="2">
    <citation type="journal article" date="2012" name="J. Bacteriol.">
        <title>Complete Genome Sequence of Rahnella sp. Strain Y9602, a Gammaproteobacterium Isolate from Metal- and Radionuclide-Contaminated Soil.</title>
        <authorList>
            <person name="Martinez R.J."/>
            <person name="Bruce D."/>
            <person name="Detter C."/>
            <person name="Goodwin L.A."/>
            <person name="Han J."/>
            <person name="Han C.S."/>
            <person name="Held B."/>
            <person name="Land M.L."/>
            <person name="Mikhailova N."/>
            <person name="Nolan M."/>
            <person name="Pennacchio L."/>
            <person name="Pitluck S."/>
            <person name="Tapia R."/>
            <person name="Woyke T."/>
            <person name="Sobecky P.A."/>
        </authorList>
    </citation>
    <scope>NUCLEOTIDE SEQUENCE [LARGE SCALE GENOMIC DNA]</scope>
    <source>
        <strain evidence="5 7">Y9602</strain>
    </source>
</reference>
<dbReference type="eggNOG" id="ENOG502ZPXX">
    <property type="taxonomic scope" value="Bacteria"/>
</dbReference>
<reference evidence="7" key="1">
    <citation type="submission" date="2011-01" db="EMBL/GenBank/DDBJ databases">
        <title>Complete sequence of chromosome of Rahnella sp. Y9602.</title>
        <authorList>
            <consortium name="US DOE Joint Genome Institute"/>
            <person name="Lucas S."/>
            <person name="Copeland A."/>
            <person name="Lapidus A."/>
            <person name="Cheng J.-F."/>
            <person name="Goodwin L."/>
            <person name="Pitluck S."/>
            <person name="Lu M."/>
            <person name="Detter J.C."/>
            <person name="Han C."/>
            <person name="Tapia R."/>
            <person name="Land M."/>
            <person name="Hauser L."/>
            <person name="Kyrpides N."/>
            <person name="Ivanova N."/>
            <person name="Ovchinnikova G."/>
            <person name="Pagani I."/>
            <person name="Sobecky P.A."/>
            <person name="Martinez R.J."/>
            <person name="Woyke T."/>
        </authorList>
    </citation>
    <scope>NUCLEOTIDE SEQUENCE [LARGE SCALE GENOMIC DNA]</scope>
    <source>
        <strain evidence="7">Y9602</strain>
    </source>
</reference>
<evidence type="ECO:0000256" key="2">
    <source>
        <dbReference type="ARBA" id="ARBA00014024"/>
    </source>
</evidence>
<dbReference type="AlphaFoldDB" id="A0A0H3F9Q0"/>
<keyword evidence="3 4" id="KW-0732">Signal</keyword>
<sequence precursor="true">MTISSADIMTICIKGFWLWLALLCATCLHVQAADIKDPGLITDRTVTSVGHDFYRGFTGKWEQNYPETITISERPSARWGSWITIKIGQDTLYQTLLFPNRRNFNKDVDTAIAGVTEALSRRQLDKALLGTGDLAHDEF</sequence>